<dbReference type="EMBL" id="CAJHNJ030000005">
    <property type="protein sequence ID" value="CAG9098163.1"/>
    <property type="molecule type" value="Genomic_DNA"/>
</dbReference>
<gene>
    <name evidence="1" type="ORF">PLXY2_LOCUS2180</name>
</gene>
<protein>
    <submittedName>
        <fullName evidence="1">(diamondback moth) hypothetical protein</fullName>
    </submittedName>
</protein>
<comment type="caution">
    <text evidence="1">The sequence shown here is derived from an EMBL/GenBank/DDBJ whole genome shotgun (WGS) entry which is preliminary data.</text>
</comment>
<dbReference type="AlphaFoldDB" id="A0A8S4DGL7"/>
<accession>A0A8S4DGL7</accession>
<evidence type="ECO:0000313" key="1">
    <source>
        <dbReference type="EMBL" id="CAG9098163.1"/>
    </source>
</evidence>
<sequence>MARSLPVLHPEHSCLDSHQGQWRSHLPDLHSGTGDVMRAHLPTCRPTCLPMEPTQLGRPAHAICHALLDIQSSTGDVGPTEVGPTIRETHVPRDSFASTALVQNRYLSH</sequence>
<name>A0A8S4DGL7_PLUXY</name>
<proteinExistence type="predicted"/>
<keyword evidence="2" id="KW-1185">Reference proteome</keyword>
<organism evidence="1 2">
    <name type="scientific">Plutella xylostella</name>
    <name type="common">Diamondback moth</name>
    <name type="synonym">Plutella maculipennis</name>
    <dbReference type="NCBI Taxonomy" id="51655"/>
    <lineage>
        <taxon>Eukaryota</taxon>
        <taxon>Metazoa</taxon>
        <taxon>Ecdysozoa</taxon>
        <taxon>Arthropoda</taxon>
        <taxon>Hexapoda</taxon>
        <taxon>Insecta</taxon>
        <taxon>Pterygota</taxon>
        <taxon>Neoptera</taxon>
        <taxon>Endopterygota</taxon>
        <taxon>Lepidoptera</taxon>
        <taxon>Glossata</taxon>
        <taxon>Ditrysia</taxon>
        <taxon>Yponomeutoidea</taxon>
        <taxon>Plutellidae</taxon>
        <taxon>Plutella</taxon>
    </lineage>
</organism>
<dbReference type="Proteomes" id="UP000653454">
    <property type="component" value="Unassembled WGS sequence"/>
</dbReference>
<evidence type="ECO:0000313" key="2">
    <source>
        <dbReference type="Proteomes" id="UP000653454"/>
    </source>
</evidence>
<reference evidence="1" key="1">
    <citation type="submission" date="2020-11" db="EMBL/GenBank/DDBJ databases">
        <authorList>
            <person name="Whiteford S."/>
        </authorList>
    </citation>
    <scope>NUCLEOTIDE SEQUENCE</scope>
</reference>